<dbReference type="CDD" id="cd18966">
    <property type="entry name" value="chromodomain"/>
    <property type="match status" value="1"/>
</dbReference>
<dbReference type="InterPro" id="IPR000953">
    <property type="entry name" value="Chromo/chromo_shadow_dom"/>
</dbReference>
<evidence type="ECO:0000256" key="1">
    <source>
        <dbReference type="ARBA" id="ARBA00011353"/>
    </source>
</evidence>
<keyword evidence="5" id="KW-1185">Reference proteome</keyword>
<dbReference type="Proteomes" id="UP000730481">
    <property type="component" value="Unassembled WGS sequence"/>
</dbReference>
<reference evidence="4" key="1">
    <citation type="journal article" date="2017" name="Mycologia">
        <title>Fusarium algeriense, sp. nov., a novel toxigenic crown rot pathogen of durum wheat from Algeria is nested in the Fusarium burgessii species complex.</title>
        <authorList>
            <person name="Laraba I."/>
            <person name="Keddad A."/>
            <person name="Boureghda H."/>
            <person name="Abdallah N."/>
            <person name="Vaughan M.M."/>
            <person name="Proctor R.H."/>
            <person name="Busman M."/>
            <person name="O'Donnell K."/>
        </authorList>
    </citation>
    <scope>NUCLEOTIDE SEQUENCE</scope>
    <source>
        <strain evidence="4">NRRL 25174</strain>
    </source>
</reference>
<feature type="compositionally biased region" description="Low complexity" evidence="2">
    <location>
        <begin position="202"/>
        <end position="216"/>
    </location>
</feature>
<sequence length="1318" mass="150144">MNDSDSDSIVSTIVSEHDSDEEWSVSAILAEWPIDGLPRYLIDWENFDLCEATWEPAENLSGPLLEGWEKKKSRDDFDMFQIIRNWKHAVKTKYQAKLRRHNERNRHRRLRGEAETSFTEMEDHLKWANRFPDYEEPSDSAVSSPSVTTDNDMDVGVEQPLQPSFNKRQMSTASLSDGNSPISSRRNSATSVHQQTRPLMNSVSTPTGLSSTSSTTQKPPLRGQSSSSLIEKKKPPQKPVSSSTLSSKFGVRGLIKRTDSQIRKGQQTKARKTRPAQAFTGNVFSGGIVRKKRTTLAEAAKDSHKQPKLLKSRYQNIIRKAGRDKESTAPPRVPQDLISLNPAERSSGSLSTFPLRPERPKTLDKIVEPVRHDKKSAEVNQGAAKPKPRKSISWGTVEETIIPARGEGEFEREESIFLRDDSLVRSESSIPIKIEKIPREAGSSTDSHSASAFQTKASNNQERWAGSTPFMNVESNPFNKSIAIEVQFGPGTRETFSVVFERDQDQDGQPWSGIFEHHPILIFTHSCMTQDFGSQEAALVASQLGTGSVKSNGDATSLATVTSWLCVRSVGLLFYQQELCIFLYSVLQQDSVILKYYMFRPSAALTTRSLAPIVLPEGLGSGDVLPQMIPAVFNRLLGFQYESLLPERVLMDYSNHNFFLVFPSTAMQEADFLNGWLRSCNPQCRLLSSLTPGHWASFLKLNQGVVIVHEEAIWAIRLFPSVRNLLRNASNFNFRLFSISLQPTPLYPSLGQPCRIGDVTLQTICGQNKAVLVTPSFVVSQPQQAWAFFKWAYKYGKFHRYQFRLILCSEFESWLYQLAGEVQEDWEANSRRTRVRKEDIEEAQKEIEALYKCALMVSQITGSSDEALVFAPDTIDGNDEQSLVNWFGWWSILNLDQYRHFTILGSSSNTSVRRLTRQIEIPRYLLSTVGNPDEIYGRLNLAGPSLVPTQDQSAVGTTFQKRFQMVSYDDDVSFMRFLEELERGIRLSDWSPQTVFTSPVAYWNVDMAREFSNTRNAFETYDSCLRYFKERIDTSQGHNYYVNTGVAFCYTIEGSWKSGDNLAQMNQNRRPWIVVYRPVEPFRRPWHDMELLIWDPFRKTTPGQESDIYEGDLLQAQHEMIRVARGLYDARPLRRVWIRGLEESPQGLIDSVDITLQYLQLFMKDLKRHLPVTTRAMVARGWNIVQPGNVPIRRMSSSSTEPMNIDESSDFDELTDTNAMPDEGLKTVFHAPRGKNTDRPTKCKNRLFTHCTIKRSEGYKEETLDFIFRPTPEWYDEQVQEGRGFEHIRVMPWPIFFTKYAIEDPQLVGTGPETQARG</sequence>
<dbReference type="InterPro" id="IPR016197">
    <property type="entry name" value="Chromo-like_dom_sf"/>
</dbReference>
<name>A0A9P5AB92_9HYPO</name>
<evidence type="ECO:0000259" key="3">
    <source>
        <dbReference type="PROSITE" id="PS50013"/>
    </source>
</evidence>
<evidence type="ECO:0000313" key="5">
    <source>
        <dbReference type="Proteomes" id="UP000730481"/>
    </source>
</evidence>
<gene>
    <name evidence="4" type="ORF">FBEOM_10595</name>
</gene>
<feature type="compositionally biased region" description="Polar residues" evidence="2">
    <location>
        <begin position="140"/>
        <end position="150"/>
    </location>
</feature>
<feature type="compositionally biased region" description="Polar residues" evidence="2">
    <location>
        <begin position="442"/>
        <end position="462"/>
    </location>
</feature>
<feature type="compositionally biased region" description="Polar residues" evidence="2">
    <location>
        <begin position="161"/>
        <end position="201"/>
    </location>
</feature>
<dbReference type="PROSITE" id="PS50096">
    <property type="entry name" value="IQ"/>
    <property type="match status" value="1"/>
</dbReference>
<dbReference type="SUPFAM" id="SSF54160">
    <property type="entry name" value="Chromo domain-like"/>
    <property type="match status" value="1"/>
</dbReference>
<dbReference type="PROSITE" id="PS50013">
    <property type="entry name" value="CHROMO_2"/>
    <property type="match status" value="1"/>
</dbReference>
<dbReference type="GO" id="GO:0006338">
    <property type="term" value="P:chromatin remodeling"/>
    <property type="evidence" value="ECO:0007669"/>
    <property type="project" value="UniProtKB-ARBA"/>
</dbReference>
<feature type="region of interest" description="Disordered" evidence="2">
    <location>
        <begin position="320"/>
        <end position="357"/>
    </location>
</feature>
<reference evidence="4" key="2">
    <citation type="submission" date="2020-02" db="EMBL/GenBank/DDBJ databases">
        <title>Identification and distribution of gene clusters putatively required for synthesis of sphingolipid metabolism inhibitors in phylogenetically diverse species of the filamentous fungus Fusarium.</title>
        <authorList>
            <person name="Kim H.-S."/>
            <person name="Busman M."/>
            <person name="Brown D.W."/>
            <person name="Divon H."/>
            <person name="Uhlig S."/>
            <person name="Proctor R.H."/>
        </authorList>
    </citation>
    <scope>NUCLEOTIDE SEQUENCE</scope>
    <source>
        <strain evidence="4">NRRL 25174</strain>
    </source>
</reference>
<comment type="subunit">
    <text evidence="1">Component of the NuA4 histone acetyltransferase complex.</text>
</comment>
<evidence type="ECO:0000313" key="4">
    <source>
        <dbReference type="EMBL" id="KAF4335559.1"/>
    </source>
</evidence>
<proteinExistence type="predicted"/>
<organism evidence="4 5">
    <name type="scientific">Fusarium beomiforme</name>
    <dbReference type="NCBI Taxonomy" id="44412"/>
    <lineage>
        <taxon>Eukaryota</taxon>
        <taxon>Fungi</taxon>
        <taxon>Dikarya</taxon>
        <taxon>Ascomycota</taxon>
        <taxon>Pezizomycotina</taxon>
        <taxon>Sordariomycetes</taxon>
        <taxon>Hypocreomycetidae</taxon>
        <taxon>Hypocreales</taxon>
        <taxon>Nectriaceae</taxon>
        <taxon>Fusarium</taxon>
        <taxon>Fusarium burgessii species complex</taxon>
    </lineage>
</organism>
<feature type="region of interest" description="Disordered" evidence="2">
    <location>
        <begin position="439"/>
        <end position="462"/>
    </location>
</feature>
<feature type="region of interest" description="Disordered" evidence="2">
    <location>
        <begin position="132"/>
        <end position="277"/>
    </location>
</feature>
<dbReference type="Gene3D" id="2.40.50.40">
    <property type="match status" value="1"/>
</dbReference>
<protein>
    <recommendedName>
        <fullName evidence="3">Chromo domain-containing protein</fullName>
    </recommendedName>
</protein>
<evidence type="ECO:0000256" key="2">
    <source>
        <dbReference type="SAM" id="MobiDB-lite"/>
    </source>
</evidence>
<dbReference type="OrthoDB" id="436852at2759"/>
<feature type="domain" description="Chromo" evidence="3">
    <location>
        <begin position="23"/>
        <end position="63"/>
    </location>
</feature>
<accession>A0A9P5AB92</accession>
<comment type="caution">
    <text evidence="4">The sequence shown here is derived from an EMBL/GenBank/DDBJ whole genome shotgun (WGS) entry which is preliminary data.</text>
</comment>
<dbReference type="EMBL" id="PVQB02000552">
    <property type="protein sequence ID" value="KAF4335559.1"/>
    <property type="molecule type" value="Genomic_DNA"/>
</dbReference>